<evidence type="ECO:0000259" key="2">
    <source>
        <dbReference type="Pfam" id="PF12704"/>
    </source>
</evidence>
<evidence type="ECO:0000313" key="3">
    <source>
        <dbReference type="EMBL" id="GAF90721.1"/>
    </source>
</evidence>
<name>X0TU45_9ZZZZ</name>
<proteinExistence type="predicted"/>
<keyword evidence="1" id="KW-0812">Transmembrane</keyword>
<dbReference type="Pfam" id="PF12704">
    <property type="entry name" value="MacB_PCD"/>
    <property type="match status" value="1"/>
</dbReference>
<sequence>MYLALANLLHYKLRSALSALGIGIGICMLVTLSGLSRGSLYEIADRWESVDAELFAYPEIWEQNITALSGVGLSDRCAEKILEEHGDIVRGVVPVFLWNVRLGGQDQLAAGVDPQDFAALAGNGELVEGRLFDPEGRFGA</sequence>
<keyword evidence="1" id="KW-1133">Transmembrane helix</keyword>
<evidence type="ECO:0000256" key="1">
    <source>
        <dbReference type="SAM" id="Phobius"/>
    </source>
</evidence>
<dbReference type="EMBL" id="BARS01018100">
    <property type="protein sequence ID" value="GAF90721.1"/>
    <property type="molecule type" value="Genomic_DNA"/>
</dbReference>
<keyword evidence="1" id="KW-0472">Membrane</keyword>
<feature type="non-terminal residue" evidence="3">
    <location>
        <position position="140"/>
    </location>
</feature>
<feature type="transmembrane region" description="Helical" evidence="1">
    <location>
        <begin position="16"/>
        <end position="36"/>
    </location>
</feature>
<comment type="caution">
    <text evidence="3">The sequence shown here is derived from an EMBL/GenBank/DDBJ whole genome shotgun (WGS) entry which is preliminary data.</text>
</comment>
<organism evidence="3">
    <name type="scientific">marine sediment metagenome</name>
    <dbReference type="NCBI Taxonomy" id="412755"/>
    <lineage>
        <taxon>unclassified sequences</taxon>
        <taxon>metagenomes</taxon>
        <taxon>ecological metagenomes</taxon>
    </lineage>
</organism>
<accession>X0TU45</accession>
<protein>
    <recommendedName>
        <fullName evidence="2">MacB-like periplasmic core domain-containing protein</fullName>
    </recommendedName>
</protein>
<gene>
    <name evidence="3" type="ORF">S01H1_29507</name>
</gene>
<reference evidence="3" key="1">
    <citation type="journal article" date="2014" name="Front. Microbiol.">
        <title>High frequency of phylogenetically diverse reductive dehalogenase-homologous genes in deep subseafloor sedimentary metagenomes.</title>
        <authorList>
            <person name="Kawai M."/>
            <person name="Futagami T."/>
            <person name="Toyoda A."/>
            <person name="Takaki Y."/>
            <person name="Nishi S."/>
            <person name="Hori S."/>
            <person name="Arai W."/>
            <person name="Tsubouchi T."/>
            <person name="Morono Y."/>
            <person name="Uchiyama I."/>
            <person name="Ito T."/>
            <person name="Fujiyama A."/>
            <person name="Inagaki F."/>
            <person name="Takami H."/>
        </authorList>
    </citation>
    <scope>NUCLEOTIDE SEQUENCE</scope>
    <source>
        <strain evidence="3">Expedition CK06-06</strain>
    </source>
</reference>
<dbReference type="AlphaFoldDB" id="X0TU45"/>
<dbReference type="InterPro" id="IPR025857">
    <property type="entry name" value="MacB_PCD"/>
</dbReference>
<feature type="domain" description="MacB-like periplasmic core" evidence="2">
    <location>
        <begin position="15"/>
        <end position="135"/>
    </location>
</feature>